<sequence>MKTQKTKHKTQKFNFWLIIGLFSFLFSCVDQEPFIDSLDLQKRVEAHGLEFISLNKNEAKGLKVKSLKEFEIYLMHISGKSAPSKEVLDLYKKNGYDLSLGNLTKKVDLQEDNSSSFNPTDRIFCLHNPGSVYAKLNTGNPLVKMEVTFQYGSGSGKIENYDGSLSGITAGVSLGKNTLNQDTYPTSSGGSYSGILTFQIQYSIFFEGIGTIYTSESVRYRVRVEACNGIVTWAQIVE</sequence>
<dbReference type="Proteomes" id="UP001596163">
    <property type="component" value="Unassembled WGS sequence"/>
</dbReference>
<organism evidence="1 2">
    <name type="scientific">Algoriphagus aquatilis</name>
    <dbReference type="NCBI Taxonomy" id="490186"/>
    <lineage>
        <taxon>Bacteria</taxon>
        <taxon>Pseudomonadati</taxon>
        <taxon>Bacteroidota</taxon>
        <taxon>Cytophagia</taxon>
        <taxon>Cytophagales</taxon>
        <taxon>Cyclobacteriaceae</taxon>
        <taxon>Algoriphagus</taxon>
    </lineage>
</organism>
<keyword evidence="2" id="KW-1185">Reference proteome</keyword>
<proteinExistence type="predicted"/>
<name>A0ABW0BY80_9BACT</name>
<accession>A0ABW0BY80</accession>
<gene>
    <name evidence="1" type="ORF">ACFPIK_14195</name>
</gene>
<dbReference type="PROSITE" id="PS51257">
    <property type="entry name" value="PROKAR_LIPOPROTEIN"/>
    <property type="match status" value="1"/>
</dbReference>
<comment type="caution">
    <text evidence="1">The sequence shown here is derived from an EMBL/GenBank/DDBJ whole genome shotgun (WGS) entry which is preliminary data.</text>
</comment>
<evidence type="ECO:0008006" key="3">
    <source>
        <dbReference type="Google" id="ProtNLM"/>
    </source>
</evidence>
<protein>
    <recommendedName>
        <fullName evidence="3">Lipoprotein</fullName>
    </recommendedName>
</protein>
<evidence type="ECO:0000313" key="2">
    <source>
        <dbReference type="Proteomes" id="UP001596163"/>
    </source>
</evidence>
<reference evidence="2" key="1">
    <citation type="journal article" date="2019" name="Int. J. Syst. Evol. Microbiol.">
        <title>The Global Catalogue of Microorganisms (GCM) 10K type strain sequencing project: providing services to taxonomists for standard genome sequencing and annotation.</title>
        <authorList>
            <consortium name="The Broad Institute Genomics Platform"/>
            <consortium name="The Broad Institute Genome Sequencing Center for Infectious Disease"/>
            <person name="Wu L."/>
            <person name="Ma J."/>
        </authorList>
    </citation>
    <scope>NUCLEOTIDE SEQUENCE [LARGE SCALE GENOMIC DNA]</scope>
    <source>
        <strain evidence="2">CGMCC 1.7030</strain>
    </source>
</reference>
<dbReference type="EMBL" id="JBHSKS010000012">
    <property type="protein sequence ID" value="MFC5192923.1"/>
    <property type="molecule type" value="Genomic_DNA"/>
</dbReference>
<dbReference type="RefSeq" id="WP_377916410.1">
    <property type="nucleotide sequence ID" value="NZ_JBHSKS010000012.1"/>
</dbReference>
<evidence type="ECO:0000313" key="1">
    <source>
        <dbReference type="EMBL" id="MFC5192923.1"/>
    </source>
</evidence>